<proteinExistence type="predicted"/>
<keyword evidence="3" id="KW-1185">Reference proteome</keyword>
<dbReference type="EMBL" id="FJUX01000058">
    <property type="protein sequence ID" value="CZT02749.1"/>
    <property type="molecule type" value="Genomic_DNA"/>
</dbReference>
<sequence length="109" mass="12697">MNSERSKRALKQKSQMTDSLRSKAGNVVMFRFDENCKANANDAACKPLHCRSCQDRQPRHDEKGRDGMRWDSLDSEYRKPSMDPVGGGYEIKSKEWKGKEKREEKKRES</sequence>
<gene>
    <name evidence="2" type="ORF">RAG0_09768</name>
</gene>
<dbReference type="Proteomes" id="UP000178912">
    <property type="component" value="Unassembled WGS sequence"/>
</dbReference>
<dbReference type="AlphaFoldDB" id="A0A1E1KWZ7"/>
<feature type="compositionally biased region" description="Basic and acidic residues" evidence="1">
    <location>
        <begin position="91"/>
        <end position="109"/>
    </location>
</feature>
<feature type="compositionally biased region" description="Basic and acidic residues" evidence="1">
    <location>
        <begin position="52"/>
        <end position="81"/>
    </location>
</feature>
<reference evidence="3" key="1">
    <citation type="submission" date="2016-03" db="EMBL/GenBank/DDBJ databases">
        <authorList>
            <person name="Guldener U."/>
        </authorList>
    </citation>
    <scope>NUCLEOTIDE SEQUENCE [LARGE SCALE GENOMIC DNA]</scope>
    <source>
        <strain evidence="3">04CH-RAC-A.6.1</strain>
    </source>
</reference>
<feature type="region of interest" description="Disordered" evidence="1">
    <location>
        <begin position="1"/>
        <end position="24"/>
    </location>
</feature>
<evidence type="ECO:0000256" key="1">
    <source>
        <dbReference type="SAM" id="MobiDB-lite"/>
    </source>
</evidence>
<name>A0A1E1KWZ7_9HELO</name>
<evidence type="ECO:0000313" key="3">
    <source>
        <dbReference type="Proteomes" id="UP000178912"/>
    </source>
</evidence>
<protein>
    <submittedName>
        <fullName evidence="2">Uncharacterized protein</fullName>
    </submittedName>
</protein>
<evidence type="ECO:0000313" key="2">
    <source>
        <dbReference type="EMBL" id="CZT02749.1"/>
    </source>
</evidence>
<accession>A0A1E1KWZ7</accession>
<organism evidence="2 3">
    <name type="scientific">Rhynchosporium agropyri</name>
    <dbReference type="NCBI Taxonomy" id="914238"/>
    <lineage>
        <taxon>Eukaryota</taxon>
        <taxon>Fungi</taxon>
        <taxon>Dikarya</taxon>
        <taxon>Ascomycota</taxon>
        <taxon>Pezizomycotina</taxon>
        <taxon>Leotiomycetes</taxon>
        <taxon>Helotiales</taxon>
        <taxon>Ploettnerulaceae</taxon>
        <taxon>Rhynchosporium</taxon>
    </lineage>
</organism>
<feature type="region of interest" description="Disordered" evidence="1">
    <location>
        <begin position="52"/>
        <end position="109"/>
    </location>
</feature>